<feature type="transmembrane region" description="Helical" evidence="1">
    <location>
        <begin position="20"/>
        <end position="37"/>
    </location>
</feature>
<keyword evidence="1" id="KW-0812">Transmembrane</keyword>
<gene>
    <name evidence="3" type="ORF">D0466_10785</name>
</gene>
<evidence type="ECO:0000313" key="3">
    <source>
        <dbReference type="EMBL" id="RFU63928.1"/>
    </source>
</evidence>
<evidence type="ECO:0000313" key="4">
    <source>
        <dbReference type="Proteomes" id="UP000262939"/>
    </source>
</evidence>
<protein>
    <submittedName>
        <fullName evidence="3">DUF1648 domain-containing protein</fullName>
    </submittedName>
</protein>
<dbReference type="Pfam" id="PF07853">
    <property type="entry name" value="DUF1648"/>
    <property type="match status" value="1"/>
</dbReference>
<organism evidence="3 4">
    <name type="scientific">Peribacillus glennii</name>
    <dbReference type="NCBI Taxonomy" id="2303991"/>
    <lineage>
        <taxon>Bacteria</taxon>
        <taxon>Bacillati</taxon>
        <taxon>Bacillota</taxon>
        <taxon>Bacilli</taxon>
        <taxon>Bacillales</taxon>
        <taxon>Bacillaceae</taxon>
        <taxon>Peribacillus</taxon>
    </lineage>
</organism>
<dbReference type="Proteomes" id="UP000262939">
    <property type="component" value="Unassembled WGS sequence"/>
</dbReference>
<feature type="transmembrane region" description="Helical" evidence="1">
    <location>
        <begin position="138"/>
        <end position="160"/>
    </location>
</feature>
<feature type="domain" description="DUF1648" evidence="2">
    <location>
        <begin position="27"/>
        <end position="72"/>
    </location>
</feature>
<dbReference type="AlphaFoldDB" id="A0A372LDZ6"/>
<dbReference type="OrthoDB" id="9808690at2"/>
<keyword evidence="1" id="KW-1133">Transmembrane helix</keyword>
<feature type="transmembrane region" description="Helical" evidence="1">
    <location>
        <begin position="64"/>
        <end position="88"/>
    </location>
</feature>
<evidence type="ECO:0000259" key="2">
    <source>
        <dbReference type="Pfam" id="PF07853"/>
    </source>
</evidence>
<feature type="transmembrane region" description="Helical" evidence="1">
    <location>
        <begin position="108"/>
        <end position="126"/>
    </location>
</feature>
<reference evidence="3 4" key="1">
    <citation type="submission" date="2018-08" db="EMBL/GenBank/DDBJ databases">
        <title>Bacillus chawlae sp. nov., Bacillus glennii sp. nov., and Bacillus saganii sp. nov. Isolated from the Vehicle Assembly Building at Kennedy Space Center where the Viking Spacecraft were Assembled.</title>
        <authorList>
            <person name="Seuylemezian A."/>
            <person name="Vaishampayan P."/>
        </authorList>
    </citation>
    <scope>NUCLEOTIDE SEQUENCE [LARGE SCALE GENOMIC DNA]</scope>
    <source>
        <strain evidence="3 4">V44-8</strain>
    </source>
</reference>
<sequence length="166" mass="18988">MERQNRPILKIEKTRLESVLNMVSLLVFCGMLMYLFLKWASLPNLIPIHFDSAGNPDGWGNKGVIWLLPLLGAVLWISLTILETFPHLYNYMRLTKENVKVQYKNSRLLVNVLKNEILLIVAYLIWDSVQLASGNEAGLGVWDVTVFSIIVFGSIGFFLIRSYRLS</sequence>
<comment type="caution">
    <text evidence="3">The sequence shown here is derived from an EMBL/GenBank/DDBJ whole genome shotgun (WGS) entry which is preliminary data.</text>
</comment>
<evidence type="ECO:0000256" key="1">
    <source>
        <dbReference type="SAM" id="Phobius"/>
    </source>
</evidence>
<accession>A0A372LDZ6</accession>
<dbReference type="RefSeq" id="WP_117322564.1">
    <property type="nucleotide sequence ID" value="NZ_QVTD01000005.1"/>
</dbReference>
<keyword evidence="4" id="KW-1185">Reference proteome</keyword>
<keyword evidence="1" id="KW-0472">Membrane</keyword>
<name>A0A372LDZ6_9BACI</name>
<proteinExistence type="predicted"/>
<dbReference type="InterPro" id="IPR012867">
    <property type="entry name" value="DUF1648"/>
</dbReference>
<dbReference type="EMBL" id="QVTD01000005">
    <property type="protein sequence ID" value="RFU63928.1"/>
    <property type="molecule type" value="Genomic_DNA"/>
</dbReference>